<protein>
    <submittedName>
        <fullName evidence="2">Putative Short-chain dehydrogenase/reductase SDR</fullName>
    </submittedName>
</protein>
<comment type="similarity">
    <text evidence="1">Belongs to the short-chain dehydrogenases/reductases (SDR) family.</text>
</comment>
<dbReference type="InterPro" id="IPR050259">
    <property type="entry name" value="SDR"/>
</dbReference>
<accession>A0A2P2C928</accession>
<dbReference type="EMBL" id="CZKA01000045">
    <property type="protein sequence ID" value="CUR58477.1"/>
    <property type="molecule type" value="Genomic_DNA"/>
</dbReference>
<dbReference type="Gene3D" id="3.40.50.720">
    <property type="entry name" value="NAD(P)-binding Rossmann-like Domain"/>
    <property type="match status" value="1"/>
</dbReference>
<dbReference type="PRINTS" id="PR00081">
    <property type="entry name" value="GDHRDH"/>
</dbReference>
<dbReference type="InterPro" id="IPR036291">
    <property type="entry name" value="NAD(P)-bd_dom_sf"/>
</dbReference>
<sequence>MGRMGRTMELNLAGRTGLVTGASSGIGRAIALGLAREGVRLVVTARRHELLEELADEVVEMGGRRPVVVAADLAASSAPAGIADSARRALGTVEILVNNAGEGGRLRSATSEEGWEAGMHLNFTVHRQLTGALLEQMQQNGWGRIVTIGAGGNPAKAALLQYTKNVASEAARHGVTANVIQPGKIMSEQVARRYPPDVRAAQAERDIAVGYFGEPEDIAYLACFLCSPLARYLTGAIVPVDGGLVRRR</sequence>
<dbReference type="PANTHER" id="PTHR42879">
    <property type="entry name" value="3-OXOACYL-(ACYL-CARRIER-PROTEIN) REDUCTASE"/>
    <property type="match status" value="1"/>
</dbReference>
<evidence type="ECO:0000256" key="1">
    <source>
        <dbReference type="ARBA" id="ARBA00006484"/>
    </source>
</evidence>
<dbReference type="Pfam" id="PF13561">
    <property type="entry name" value="adh_short_C2"/>
    <property type="match status" value="1"/>
</dbReference>
<dbReference type="AlphaFoldDB" id="A0A2P2C928"/>
<dbReference type="PRINTS" id="PR00080">
    <property type="entry name" value="SDRFAMILY"/>
</dbReference>
<reference evidence="2" key="1">
    <citation type="submission" date="2015-08" db="EMBL/GenBank/DDBJ databases">
        <authorList>
            <person name="Babu N.S."/>
            <person name="Beckwith C.J."/>
            <person name="Beseler K.G."/>
            <person name="Brison A."/>
            <person name="Carone J.V."/>
            <person name="Caskin T.P."/>
            <person name="Diamond M."/>
            <person name="Durham M.E."/>
            <person name="Foxe J.M."/>
            <person name="Go M."/>
            <person name="Henderson B.A."/>
            <person name="Jones I.B."/>
            <person name="McGettigan J.A."/>
            <person name="Micheletti S.J."/>
            <person name="Nasrallah M.E."/>
            <person name="Ortiz D."/>
            <person name="Piller C.R."/>
            <person name="Privatt S.R."/>
            <person name="Schneider S.L."/>
            <person name="Sharp S."/>
            <person name="Smith T.C."/>
            <person name="Stanton J.D."/>
            <person name="Ullery H.E."/>
            <person name="Wilson R.J."/>
            <person name="Serrano M.G."/>
            <person name="Buck G."/>
            <person name="Lee V."/>
            <person name="Wang Y."/>
            <person name="Carvalho R."/>
            <person name="Voegtly L."/>
            <person name="Shi R."/>
            <person name="Duckworth R."/>
            <person name="Johnson A."/>
            <person name="Loviza R."/>
            <person name="Walstead R."/>
            <person name="Shah Z."/>
            <person name="Kiflezghi M."/>
            <person name="Wade K."/>
            <person name="Ball S.L."/>
            <person name="Bradley K.W."/>
            <person name="Asai D.J."/>
            <person name="Bowman C.A."/>
            <person name="Russell D.A."/>
            <person name="Pope W.H."/>
            <person name="Jacobs-Sera D."/>
            <person name="Hendrix R.W."/>
            <person name="Hatfull G.F."/>
        </authorList>
    </citation>
    <scope>NUCLEOTIDE SEQUENCE</scope>
</reference>
<gene>
    <name evidence="2" type="ORF">NOCA250077</name>
</gene>
<dbReference type="InterPro" id="IPR002347">
    <property type="entry name" value="SDR_fam"/>
</dbReference>
<proteinExistence type="inferred from homology"/>
<dbReference type="SUPFAM" id="SSF51735">
    <property type="entry name" value="NAD(P)-binding Rossmann-fold domains"/>
    <property type="match status" value="1"/>
</dbReference>
<evidence type="ECO:0000313" key="2">
    <source>
        <dbReference type="EMBL" id="CUR58477.1"/>
    </source>
</evidence>
<name>A0A2P2C928_9ZZZZ</name>
<organism evidence="2">
    <name type="scientific">metagenome</name>
    <dbReference type="NCBI Taxonomy" id="256318"/>
    <lineage>
        <taxon>unclassified sequences</taxon>
        <taxon>metagenomes</taxon>
    </lineage>
</organism>
<dbReference type="PANTHER" id="PTHR42879:SF2">
    <property type="entry name" value="3-OXOACYL-[ACYL-CARRIER-PROTEIN] REDUCTASE FABG"/>
    <property type="match status" value="1"/>
</dbReference>